<sequence length="180" mass="20080">MGQIIWINGLAGAGKTTTAKALCAKLEELHAKGELKSKGVIYTDGDDFREVFEHSFGYSKEARINLTRKKIALCVALAKQGFCVVHTAISLFNECYQHNRELCQKNHLKYIEIYIKCPIEVLEKRDQKGLYSKAKAGLQKDVVGVDIAYDEPKAHLVLGGTNSTETNVANILEFLTTFKK</sequence>
<dbReference type="EC" id="2.7.1.25" evidence="3"/>
<dbReference type="SUPFAM" id="SSF52540">
    <property type="entry name" value="P-loop containing nucleoside triphosphate hydrolases"/>
    <property type="match status" value="1"/>
</dbReference>
<evidence type="ECO:0000313" key="4">
    <source>
        <dbReference type="Proteomes" id="UP001171111"/>
    </source>
</evidence>
<dbReference type="Proteomes" id="UP001171111">
    <property type="component" value="Unassembled WGS sequence"/>
</dbReference>
<dbReference type="InterPro" id="IPR050512">
    <property type="entry name" value="Sulf_AdTrans/APS_kinase"/>
</dbReference>
<dbReference type="PANTHER" id="PTHR42700:SF1">
    <property type="entry name" value="SULFATE ADENYLYLTRANSFERASE"/>
    <property type="match status" value="1"/>
</dbReference>
<proteinExistence type="predicted"/>
<evidence type="ECO:0000256" key="1">
    <source>
        <dbReference type="ARBA" id="ARBA00022679"/>
    </source>
</evidence>
<dbReference type="Pfam" id="PF01583">
    <property type="entry name" value="APS_kinase"/>
    <property type="match status" value="1"/>
</dbReference>
<dbReference type="RefSeq" id="WP_302243204.1">
    <property type="nucleotide sequence ID" value="NZ_JAULJQ010000001.1"/>
</dbReference>
<organism evidence="3 4">
    <name type="scientific">Campylobacter magnus</name>
    <dbReference type="NCBI Taxonomy" id="3026462"/>
    <lineage>
        <taxon>Bacteria</taxon>
        <taxon>Pseudomonadati</taxon>
        <taxon>Campylobacterota</taxon>
        <taxon>Epsilonproteobacteria</taxon>
        <taxon>Campylobacterales</taxon>
        <taxon>Campylobacteraceae</taxon>
        <taxon>Campylobacter</taxon>
    </lineage>
</organism>
<dbReference type="GO" id="GO:0004020">
    <property type="term" value="F:adenylylsulfate kinase activity"/>
    <property type="evidence" value="ECO:0007669"/>
    <property type="project" value="UniProtKB-EC"/>
</dbReference>
<dbReference type="Gene3D" id="3.40.50.300">
    <property type="entry name" value="P-loop containing nucleotide triphosphate hydrolases"/>
    <property type="match status" value="1"/>
</dbReference>
<feature type="domain" description="APS kinase" evidence="2">
    <location>
        <begin position="2"/>
        <end position="154"/>
    </location>
</feature>
<comment type="caution">
    <text evidence="3">The sequence shown here is derived from an EMBL/GenBank/DDBJ whole genome shotgun (WGS) entry which is preliminary data.</text>
</comment>
<dbReference type="CDD" id="cd02027">
    <property type="entry name" value="APSK"/>
    <property type="match status" value="1"/>
</dbReference>
<dbReference type="NCBIfam" id="NF004041">
    <property type="entry name" value="PRK05541.1"/>
    <property type="match status" value="1"/>
</dbReference>
<gene>
    <name evidence="3" type="ORF">Q2362_00110</name>
</gene>
<name>A0ABT8T4P3_9BACT</name>
<keyword evidence="3" id="KW-0418">Kinase</keyword>
<accession>A0ABT8T4P3</accession>
<keyword evidence="4" id="KW-1185">Reference proteome</keyword>
<evidence type="ECO:0000259" key="2">
    <source>
        <dbReference type="Pfam" id="PF01583"/>
    </source>
</evidence>
<dbReference type="EMBL" id="JAULJQ010000001">
    <property type="protein sequence ID" value="MDO2408499.1"/>
    <property type="molecule type" value="Genomic_DNA"/>
</dbReference>
<dbReference type="InterPro" id="IPR027417">
    <property type="entry name" value="P-loop_NTPase"/>
</dbReference>
<dbReference type="InterPro" id="IPR059117">
    <property type="entry name" value="APS_kinase_dom"/>
</dbReference>
<keyword evidence="1 3" id="KW-0808">Transferase</keyword>
<evidence type="ECO:0000313" key="3">
    <source>
        <dbReference type="EMBL" id="MDO2408499.1"/>
    </source>
</evidence>
<dbReference type="PANTHER" id="PTHR42700">
    <property type="entry name" value="SULFATE ADENYLYLTRANSFERASE"/>
    <property type="match status" value="1"/>
</dbReference>
<reference evidence="3 4" key="1">
    <citation type="submission" date="2023-06" db="EMBL/GenBank/DDBJ databases">
        <title>Campylobacter magnum sp. nov., isolated from cecal contents of domestic pigs (Sus scrofa domesticus).</title>
        <authorList>
            <person name="Papic B."/>
            <person name="Gruntar I."/>
        </authorList>
    </citation>
    <scope>NUCLEOTIDE SEQUENCE [LARGE SCALE GENOMIC DNA]</scope>
    <source>
        <strain evidence="4">34484-21</strain>
    </source>
</reference>
<protein>
    <submittedName>
        <fullName evidence="3">Adenylyl-sulfate kinase</fullName>
        <ecNumber evidence="3">2.7.1.25</ecNumber>
    </submittedName>
</protein>